<sequence length="238" mass="27037">YCTTERRKTPSSYIAIKRSCREKGILYEDPDFPAAAKSLYHHKKPNLSPIVWMRPHKRFVFNRYQSNYLSNSGNDSKSQRSVQPKNVNVIVKCRKVDQAETKRNTGNDLHYGDRMKACCNKNPEEIHGVPKQVLQWKIEICQRPRFIEEAAADSAYRFCVEAGELGDQWLLSAVASLALTPKFLERVVPSDQGFDAGHNYCGAFRKSSQPGIIKQGVPQAHDQKDSAIFFASKENDPT</sequence>
<dbReference type="OrthoDB" id="424753at2759"/>
<comment type="similarity">
    <text evidence="1">Belongs to the peptidase C2 family.</text>
</comment>
<dbReference type="PANTHER" id="PTHR10183">
    <property type="entry name" value="CALPAIN"/>
    <property type="match status" value="1"/>
</dbReference>
<dbReference type="InterPro" id="IPR001300">
    <property type="entry name" value="Peptidase_C2_calpain_cat"/>
</dbReference>
<evidence type="ECO:0000256" key="1">
    <source>
        <dbReference type="ARBA" id="ARBA00007623"/>
    </source>
</evidence>
<dbReference type="AlphaFoldDB" id="N6TAV6"/>
<dbReference type="EMBL" id="KB741027">
    <property type="protein sequence ID" value="ENN74878.1"/>
    <property type="molecule type" value="Genomic_DNA"/>
</dbReference>
<dbReference type="InterPro" id="IPR038765">
    <property type="entry name" value="Papain-like_cys_pep_sf"/>
</dbReference>
<protein>
    <submittedName>
        <fullName evidence="3">Uncharacterized protein</fullName>
    </submittedName>
</protein>
<dbReference type="HOGENOM" id="CLU_1168367_0_0_1"/>
<dbReference type="PANTHER" id="PTHR10183:SF424">
    <property type="entry name" value="CALPAIN-B-LIKE PROTEIN"/>
    <property type="match status" value="1"/>
</dbReference>
<dbReference type="GO" id="GO:0006508">
    <property type="term" value="P:proteolysis"/>
    <property type="evidence" value="ECO:0007669"/>
    <property type="project" value="InterPro"/>
</dbReference>
<evidence type="ECO:0000313" key="3">
    <source>
        <dbReference type="EMBL" id="ENN74878.1"/>
    </source>
</evidence>
<dbReference type="GO" id="GO:0005737">
    <property type="term" value="C:cytoplasm"/>
    <property type="evidence" value="ECO:0007669"/>
    <property type="project" value="TreeGrafter"/>
</dbReference>
<organism evidence="3">
    <name type="scientific">Dendroctonus ponderosae</name>
    <name type="common">Mountain pine beetle</name>
    <dbReference type="NCBI Taxonomy" id="77166"/>
    <lineage>
        <taxon>Eukaryota</taxon>
        <taxon>Metazoa</taxon>
        <taxon>Ecdysozoa</taxon>
        <taxon>Arthropoda</taxon>
        <taxon>Hexapoda</taxon>
        <taxon>Insecta</taxon>
        <taxon>Pterygota</taxon>
        <taxon>Neoptera</taxon>
        <taxon>Endopterygota</taxon>
        <taxon>Coleoptera</taxon>
        <taxon>Polyphaga</taxon>
        <taxon>Cucujiformia</taxon>
        <taxon>Curculionidae</taxon>
        <taxon>Scolytinae</taxon>
        <taxon>Dendroctonus</taxon>
    </lineage>
</organism>
<proteinExistence type="inferred from homology"/>
<reference evidence="3" key="1">
    <citation type="journal article" date="2013" name="Genome Biol.">
        <title>Draft genome of the mountain pine beetle, Dendroctonus ponderosae Hopkins, a major forest pest.</title>
        <authorList>
            <person name="Keeling C.I."/>
            <person name="Yuen M.M."/>
            <person name="Liao N.Y."/>
            <person name="Docking T.R."/>
            <person name="Chan S.K."/>
            <person name="Taylor G.A."/>
            <person name="Palmquist D.L."/>
            <person name="Jackman S.D."/>
            <person name="Nguyen A."/>
            <person name="Li M."/>
            <person name="Henderson H."/>
            <person name="Janes J.K."/>
            <person name="Zhao Y."/>
            <person name="Pandoh P."/>
            <person name="Moore R."/>
            <person name="Sperling F.A."/>
            <person name="Huber D.P."/>
            <person name="Birol I."/>
            <person name="Jones S.J."/>
            <person name="Bohlmann J."/>
        </authorList>
    </citation>
    <scope>NUCLEOTIDE SEQUENCE</scope>
</reference>
<feature type="non-terminal residue" evidence="3">
    <location>
        <position position="1"/>
    </location>
</feature>
<comment type="caution">
    <text evidence="2">Lacks conserved residue(s) required for the propagation of feature annotation.</text>
</comment>
<dbReference type="PROSITE" id="PS50203">
    <property type="entry name" value="CALPAIN_CAT"/>
    <property type="match status" value="1"/>
</dbReference>
<dbReference type="Pfam" id="PF00648">
    <property type="entry name" value="Peptidase_C2"/>
    <property type="match status" value="1"/>
</dbReference>
<gene>
    <name evidence="3" type="ORF">YQE_08543</name>
</gene>
<dbReference type="GO" id="GO:0004198">
    <property type="term" value="F:calcium-dependent cysteine-type endopeptidase activity"/>
    <property type="evidence" value="ECO:0007669"/>
    <property type="project" value="InterPro"/>
</dbReference>
<name>N6TAV6_DENPD</name>
<dbReference type="InterPro" id="IPR022684">
    <property type="entry name" value="Calpain_cysteine_protease"/>
</dbReference>
<evidence type="ECO:0000256" key="2">
    <source>
        <dbReference type="PROSITE-ProRule" id="PRU00239"/>
    </source>
</evidence>
<dbReference type="SUPFAM" id="SSF54001">
    <property type="entry name" value="Cysteine proteinases"/>
    <property type="match status" value="2"/>
</dbReference>
<accession>N6TAV6</accession>